<dbReference type="InterPro" id="IPR000014">
    <property type="entry name" value="PAS"/>
</dbReference>
<dbReference type="CDD" id="cd00156">
    <property type="entry name" value="REC"/>
    <property type="match status" value="1"/>
</dbReference>
<organism evidence="9 10">
    <name type="scientific">Methanosphaerula palustris (strain ATCC BAA-1556 / DSM 19958 / E1-9c)</name>
    <dbReference type="NCBI Taxonomy" id="521011"/>
    <lineage>
        <taxon>Archaea</taxon>
        <taxon>Methanobacteriati</taxon>
        <taxon>Methanobacteriota</taxon>
        <taxon>Stenosarchaea group</taxon>
        <taxon>Methanomicrobia</taxon>
        <taxon>Methanomicrobiales</taxon>
        <taxon>Methanoregulaceae</taxon>
        <taxon>Methanosphaerula</taxon>
    </lineage>
</organism>
<dbReference type="NCBIfam" id="TIGR00229">
    <property type="entry name" value="sensory_box"/>
    <property type="match status" value="2"/>
</dbReference>
<reference evidence="9 10" key="1">
    <citation type="journal article" date="2015" name="Genome Announc.">
        <title>Complete Genome Sequence of Methanosphaerula palustris E1-9CT, a Hydrogenotrophic Methanogen Isolated from a Minerotrophic Fen Peatland.</title>
        <authorList>
            <person name="Cadillo-Quiroz H."/>
            <person name="Browne P."/>
            <person name="Kyrpides N."/>
            <person name="Woyke T."/>
            <person name="Goodwin L."/>
            <person name="Detter C."/>
            <person name="Yavitt J.B."/>
            <person name="Zinder S.H."/>
        </authorList>
    </citation>
    <scope>NUCLEOTIDE SEQUENCE [LARGE SCALE GENOMIC DNA]</scope>
    <source>
        <strain evidence="10">ATCC BAA-1556 / DSM 19958 / E1-9c</strain>
    </source>
</reference>
<name>B8GK08_METPE</name>
<dbReference type="Pfam" id="PF08448">
    <property type="entry name" value="PAS_4"/>
    <property type="match status" value="1"/>
</dbReference>
<dbReference type="InterPro" id="IPR035965">
    <property type="entry name" value="PAS-like_dom_sf"/>
</dbReference>
<keyword evidence="5" id="KW-0175">Coiled coil</keyword>
<dbReference type="SMART" id="SM00283">
    <property type="entry name" value="MA"/>
    <property type="match status" value="1"/>
</dbReference>
<dbReference type="GeneID" id="25394180"/>
<evidence type="ECO:0000256" key="2">
    <source>
        <dbReference type="ARBA" id="ARBA00029447"/>
    </source>
</evidence>
<dbReference type="Gene3D" id="3.40.50.2300">
    <property type="match status" value="1"/>
</dbReference>
<dbReference type="AlphaFoldDB" id="B8GK08"/>
<dbReference type="Pfam" id="PF13426">
    <property type="entry name" value="PAS_9"/>
    <property type="match status" value="1"/>
</dbReference>
<dbReference type="SMART" id="SM00448">
    <property type="entry name" value="REC"/>
    <property type="match status" value="1"/>
</dbReference>
<dbReference type="RefSeq" id="WP_012618398.1">
    <property type="nucleotide sequence ID" value="NC_011832.1"/>
</dbReference>
<evidence type="ECO:0000256" key="4">
    <source>
        <dbReference type="PROSITE-ProRule" id="PRU00284"/>
    </source>
</evidence>
<dbReference type="SUPFAM" id="SSF58104">
    <property type="entry name" value="Methyl-accepting chemotaxis protein (MCP) signaling domain"/>
    <property type="match status" value="1"/>
</dbReference>
<keyword evidence="10" id="KW-1185">Reference proteome</keyword>
<evidence type="ECO:0000256" key="5">
    <source>
        <dbReference type="SAM" id="Coils"/>
    </source>
</evidence>
<dbReference type="SUPFAM" id="SSF55785">
    <property type="entry name" value="PYP-like sensor domain (PAS domain)"/>
    <property type="match status" value="2"/>
</dbReference>
<evidence type="ECO:0000259" key="7">
    <source>
        <dbReference type="PROSITE" id="PS50111"/>
    </source>
</evidence>
<dbReference type="CDD" id="cd11386">
    <property type="entry name" value="MCP_signal"/>
    <property type="match status" value="1"/>
</dbReference>
<accession>B8GK08</accession>
<dbReference type="Gene3D" id="1.10.287.950">
    <property type="entry name" value="Methyl-accepting chemotaxis protein"/>
    <property type="match status" value="1"/>
</dbReference>
<dbReference type="PROSITE" id="PS50110">
    <property type="entry name" value="RESPONSE_REGULATORY"/>
    <property type="match status" value="1"/>
</dbReference>
<dbReference type="eggNOG" id="arCOG02318">
    <property type="taxonomic scope" value="Archaea"/>
</dbReference>
<dbReference type="SUPFAM" id="SSF52172">
    <property type="entry name" value="CheY-like"/>
    <property type="match status" value="1"/>
</dbReference>
<feature type="domain" description="HAMP" evidence="8">
    <location>
        <begin position="393"/>
        <end position="445"/>
    </location>
</feature>
<dbReference type="STRING" id="521011.Mpal_1772"/>
<proteinExistence type="inferred from homology"/>
<dbReference type="GO" id="GO:0000160">
    <property type="term" value="P:phosphorelay signal transduction system"/>
    <property type="evidence" value="ECO:0007669"/>
    <property type="project" value="InterPro"/>
</dbReference>
<dbReference type="GO" id="GO:0016020">
    <property type="term" value="C:membrane"/>
    <property type="evidence" value="ECO:0007669"/>
    <property type="project" value="InterPro"/>
</dbReference>
<dbReference type="InterPro" id="IPR003660">
    <property type="entry name" value="HAMP_dom"/>
</dbReference>
<evidence type="ECO:0000259" key="8">
    <source>
        <dbReference type="PROSITE" id="PS50885"/>
    </source>
</evidence>
<feature type="domain" description="Response regulatory" evidence="6">
    <location>
        <begin position="6"/>
        <end position="122"/>
    </location>
</feature>
<evidence type="ECO:0000256" key="3">
    <source>
        <dbReference type="PROSITE-ProRule" id="PRU00169"/>
    </source>
</evidence>
<dbReference type="EMBL" id="CP001338">
    <property type="protein sequence ID" value="ACL17079.1"/>
    <property type="molecule type" value="Genomic_DNA"/>
</dbReference>
<dbReference type="KEGG" id="mpl:Mpal_1772"/>
<comment type="similarity">
    <text evidence="2">Belongs to the methyl-accepting chemotaxis (MCP) protein family.</text>
</comment>
<dbReference type="SMART" id="SM00304">
    <property type="entry name" value="HAMP"/>
    <property type="match status" value="2"/>
</dbReference>
<dbReference type="InterPro" id="IPR013656">
    <property type="entry name" value="PAS_4"/>
</dbReference>
<keyword evidence="1 4" id="KW-0807">Transducer</keyword>
<dbReference type="Pfam" id="PF00015">
    <property type="entry name" value="MCPsignal"/>
    <property type="match status" value="1"/>
</dbReference>
<protein>
    <submittedName>
        <fullName evidence="9">Methyl-accepting chemotaxis sensory transducer with Pas/Pac sensor</fullName>
    </submittedName>
</protein>
<dbReference type="PANTHER" id="PTHR32089">
    <property type="entry name" value="METHYL-ACCEPTING CHEMOTAXIS PROTEIN MCPB"/>
    <property type="match status" value="1"/>
</dbReference>
<dbReference type="PANTHER" id="PTHR32089:SF112">
    <property type="entry name" value="LYSOZYME-LIKE PROTEIN-RELATED"/>
    <property type="match status" value="1"/>
</dbReference>
<dbReference type="InterPro" id="IPR001789">
    <property type="entry name" value="Sig_transdc_resp-reg_receiver"/>
</dbReference>
<evidence type="ECO:0000313" key="10">
    <source>
        <dbReference type="Proteomes" id="UP000002457"/>
    </source>
</evidence>
<dbReference type="Proteomes" id="UP000002457">
    <property type="component" value="Chromosome"/>
</dbReference>
<dbReference type="PROSITE" id="PS50111">
    <property type="entry name" value="CHEMOTAXIS_TRANSDUC_2"/>
    <property type="match status" value="1"/>
</dbReference>
<feature type="coiled-coil region" evidence="5">
    <location>
        <begin position="430"/>
        <end position="457"/>
    </location>
</feature>
<gene>
    <name evidence="9" type="ordered locus">Mpal_1772</name>
</gene>
<evidence type="ECO:0000313" key="9">
    <source>
        <dbReference type="EMBL" id="ACL17079.1"/>
    </source>
</evidence>
<sequence>MTQNVRALIGEDSEDDAGLLVYELKKGGYDVEWVRVDTAVAMEDALRNKQWDLVISDYAMPGFNGLSALNLTRKIDPDLPFIMVSGVIDEDTAVGVMKAGAQDFITKGRYARLVPAIERELSEAAVRLQHRRDDEQHLEEEKKFQAMIDAAYDAIMLIRDERIVEMNSGTPDLFLYPTKEQLLGVAISTLFGPSTPEGGNTPAEFSRMLLNAKAGDAQATEWIFKRSDGSLFDTDVRLSQVVFSKDRAVLAIIRDSTERKKNERAMYKQMEEIAELQQHTFTMIEQNPLPILLMDLDLNITSANRAYLKMSGLSADQLKSMSAKSFKILEKSGHGLREALQTKMGVTGHVTVKFPSGVHNLEQHTIPLLDKEERIVNIMSVYSDITEKLERDKQLNQSVGELAESLAAVARGNLTLPAKTYPGDPLGQVKADQNETISQLRQTMEQISKQAVSLEEVVIDVGRGAEELAQSTRQVASTAQRTADGVKTQRDQLDRVTGEVSDLSSSIEEIASTSSEVRGLSLQVMKEGNEAAALGSEATDRMKKVEAISSEAVRQITHLNQKLGEISKIVRLITEIANQTNLLALNAAIEAARAGEHGRGFAVVAGEVRSLAGESKQATTSIEDVIGEITTSSEKTAEAMNNAYREVIGGIEIVNKAISALNNLTADVGNTVNGIADISKATEEQANATNNMTRSVDRVNELMHADEEQMVRLTVLSEESSSSTEEVANAASRMKVMAVELKGLVQQFTLK</sequence>
<evidence type="ECO:0000259" key="6">
    <source>
        <dbReference type="PROSITE" id="PS50110"/>
    </source>
</evidence>
<feature type="modified residue" description="4-aspartylphosphate" evidence="3">
    <location>
        <position position="57"/>
    </location>
</feature>
<dbReference type="InterPro" id="IPR011006">
    <property type="entry name" value="CheY-like_superfamily"/>
</dbReference>
<dbReference type="OrthoDB" id="8523at2157"/>
<keyword evidence="3" id="KW-0597">Phosphoprotein</keyword>
<dbReference type="Pfam" id="PF00072">
    <property type="entry name" value="Response_reg"/>
    <property type="match status" value="1"/>
</dbReference>
<dbReference type="PROSITE" id="PS50885">
    <property type="entry name" value="HAMP"/>
    <property type="match status" value="1"/>
</dbReference>
<feature type="domain" description="Methyl-accepting transducer" evidence="7">
    <location>
        <begin position="464"/>
        <end position="700"/>
    </location>
</feature>
<dbReference type="HOGENOM" id="CLU_000445_107_18_2"/>
<dbReference type="InterPro" id="IPR004089">
    <property type="entry name" value="MCPsignal_dom"/>
</dbReference>
<dbReference type="Gene3D" id="3.30.450.20">
    <property type="entry name" value="PAS domain"/>
    <property type="match status" value="2"/>
</dbReference>
<evidence type="ECO:0000256" key="1">
    <source>
        <dbReference type="ARBA" id="ARBA00023224"/>
    </source>
</evidence>
<dbReference type="eggNOG" id="arCOG02386">
    <property type="taxonomic scope" value="Archaea"/>
</dbReference>